<name>A0A072TDT4_MEDTR</name>
<dbReference type="GO" id="GO:0003700">
    <property type="term" value="F:DNA-binding transcription factor activity"/>
    <property type="evidence" value="ECO:0007669"/>
    <property type="project" value="InterPro"/>
</dbReference>
<evidence type="ECO:0000313" key="8">
    <source>
        <dbReference type="EMBL" id="KEH15567.1"/>
    </source>
</evidence>
<dbReference type="EMBL" id="KL403527">
    <property type="protein sequence ID" value="KEH15567.1"/>
    <property type="molecule type" value="Genomic_DNA"/>
</dbReference>
<dbReference type="Gene3D" id="1.10.10.10">
    <property type="entry name" value="Winged helix-like DNA-binding domain superfamily/Winged helix DNA-binding domain"/>
    <property type="match status" value="1"/>
</dbReference>
<gene>
    <name evidence="9" type="primary">25481424</name>
    <name evidence="8" type="ORF">MTR_0803s0010</name>
</gene>
<reference evidence="8 10" key="1">
    <citation type="journal article" date="2011" name="Nature">
        <title>The Medicago genome provides insight into the evolution of rhizobial symbioses.</title>
        <authorList>
            <person name="Young N.D."/>
            <person name="Debelle F."/>
            <person name="Oldroyd G.E."/>
            <person name="Geurts R."/>
            <person name="Cannon S.B."/>
            <person name="Udvardi M.K."/>
            <person name="Benedito V.A."/>
            <person name="Mayer K.F."/>
            <person name="Gouzy J."/>
            <person name="Schoof H."/>
            <person name="Van de Peer Y."/>
            <person name="Proost S."/>
            <person name="Cook D.R."/>
            <person name="Meyers B.C."/>
            <person name="Spannagl M."/>
            <person name="Cheung F."/>
            <person name="De Mita S."/>
            <person name="Krishnakumar V."/>
            <person name="Gundlach H."/>
            <person name="Zhou S."/>
            <person name="Mudge J."/>
            <person name="Bharti A.K."/>
            <person name="Murray J.D."/>
            <person name="Naoumkina M.A."/>
            <person name="Rosen B."/>
            <person name="Silverstein K.A."/>
            <person name="Tang H."/>
            <person name="Rombauts S."/>
            <person name="Zhao P.X."/>
            <person name="Zhou P."/>
            <person name="Barbe V."/>
            <person name="Bardou P."/>
            <person name="Bechner M."/>
            <person name="Bellec A."/>
            <person name="Berger A."/>
            <person name="Berges H."/>
            <person name="Bidwell S."/>
            <person name="Bisseling T."/>
            <person name="Choisne N."/>
            <person name="Couloux A."/>
            <person name="Denny R."/>
            <person name="Deshpande S."/>
            <person name="Dai X."/>
            <person name="Doyle J.J."/>
            <person name="Dudez A.M."/>
            <person name="Farmer A.D."/>
            <person name="Fouteau S."/>
            <person name="Franken C."/>
            <person name="Gibelin C."/>
            <person name="Gish J."/>
            <person name="Goldstein S."/>
            <person name="Gonzalez A.J."/>
            <person name="Green P.J."/>
            <person name="Hallab A."/>
            <person name="Hartog M."/>
            <person name="Hua A."/>
            <person name="Humphray S.J."/>
            <person name="Jeong D.H."/>
            <person name="Jing Y."/>
            <person name="Jocker A."/>
            <person name="Kenton S.M."/>
            <person name="Kim D.J."/>
            <person name="Klee K."/>
            <person name="Lai H."/>
            <person name="Lang C."/>
            <person name="Lin S."/>
            <person name="Macmil S.L."/>
            <person name="Magdelenat G."/>
            <person name="Matthews L."/>
            <person name="McCorrison J."/>
            <person name="Monaghan E.L."/>
            <person name="Mun J.H."/>
            <person name="Najar F.Z."/>
            <person name="Nicholson C."/>
            <person name="Noirot C."/>
            <person name="O'Bleness M."/>
            <person name="Paule C.R."/>
            <person name="Poulain J."/>
            <person name="Prion F."/>
            <person name="Qin B."/>
            <person name="Qu C."/>
            <person name="Retzel E.F."/>
            <person name="Riddle C."/>
            <person name="Sallet E."/>
            <person name="Samain S."/>
            <person name="Samson N."/>
            <person name="Sanders I."/>
            <person name="Saurat O."/>
            <person name="Scarpelli C."/>
            <person name="Schiex T."/>
            <person name="Segurens B."/>
            <person name="Severin A.J."/>
            <person name="Sherrier D.J."/>
            <person name="Shi R."/>
            <person name="Sims S."/>
            <person name="Singer S.R."/>
            <person name="Sinharoy S."/>
            <person name="Sterck L."/>
            <person name="Viollet A."/>
            <person name="Wang B.B."/>
            <person name="Wang K."/>
            <person name="Wang M."/>
            <person name="Wang X."/>
            <person name="Warfsmann J."/>
            <person name="Weissenbach J."/>
            <person name="White D.D."/>
            <person name="White J.D."/>
            <person name="Wiley G.B."/>
            <person name="Wincker P."/>
            <person name="Xing Y."/>
            <person name="Yang L."/>
            <person name="Yao Z."/>
            <person name="Ying F."/>
            <person name="Zhai J."/>
            <person name="Zhou L."/>
            <person name="Zuber A."/>
            <person name="Denarie J."/>
            <person name="Dixon R.A."/>
            <person name="May G.D."/>
            <person name="Schwartz D.C."/>
            <person name="Rogers J."/>
            <person name="Quetier F."/>
            <person name="Town C.D."/>
            <person name="Roe B.A."/>
        </authorList>
    </citation>
    <scope>NUCLEOTIDE SEQUENCE [LARGE SCALE GENOMIC DNA]</scope>
    <source>
        <strain evidence="8">A17</strain>
        <strain evidence="9 10">cv. Jemalong A17</strain>
    </source>
</reference>
<dbReference type="EnsemblPlants" id="KEH15567">
    <property type="protein sequence ID" value="KEH15567"/>
    <property type="gene ID" value="MTR_0803s0010"/>
</dbReference>
<dbReference type="InterPro" id="IPR036390">
    <property type="entry name" value="WH_DNA-bd_sf"/>
</dbReference>
<accession>A0A072TDT4</accession>
<organism evidence="8 10">
    <name type="scientific">Medicago truncatula</name>
    <name type="common">Barrel medic</name>
    <name type="synonym">Medicago tribuloides</name>
    <dbReference type="NCBI Taxonomy" id="3880"/>
    <lineage>
        <taxon>Eukaryota</taxon>
        <taxon>Viridiplantae</taxon>
        <taxon>Streptophyta</taxon>
        <taxon>Embryophyta</taxon>
        <taxon>Tracheophyta</taxon>
        <taxon>Spermatophyta</taxon>
        <taxon>Magnoliopsida</taxon>
        <taxon>eudicotyledons</taxon>
        <taxon>Gunneridae</taxon>
        <taxon>Pentapetalae</taxon>
        <taxon>rosids</taxon>
        <taxon>fabids</taxon>
        <taxon>Fabales</taxon>
        <taxon>Fabaceae</taxon>
        <taxon>Papilionoideae</taxon>
        <taxon>50 kb inversion clade</taxon>
        <taxon>NPAAA clade</taxon>
        <taxon>Hologalegina</taxon>
        <taxon>IRL clade</taxon>
        <taxon>Trifolieae</taxon>
        <taxon>Medicago</taxon>
    </lineage>
</organism>
<dbReference type="SUPFAM" id="SSF46785">
    <property type="entry name" value="Winged helix' DNA-binding domain"/>
    <property type="match status" value="1"/>
</dbReference>
<reference evidence="9" key="3">
    <citation type="submission" date="2015-06" db="UniProtKB">
        <authorList>
            <consortium name="EnsemblPlants"/>
        </authorList>
    </citation>
    <scope>IDENTIFICATION</scope>
    <source>
        <strain evidence="9">cv. Jemalong A17</strain>
    </source>
</reference>
<dbReference type="Proteomes" id="UP000002051">
    <property type="component" value="Unassembled WGS sequence"/>
</dbReference>
<dbReference type="Pfam" id="PF00126">
    <property type="entry name" value="HTH_1"/>
    <property type="match status" value="1"/>
</dbReference>
<dbReference type="SUPFAM" id="SSF53850">
    <property type="entry name" value="Periplasmic binding protein-like II"/>
    <property type="match status" value="1"/>
</dbReference>
<dbReference type="CDD" id="cd08422">
    <property type="entry name" value="PBP2_CrgA_like"/>
    <property type="match status" value="1"/>
</dbReference>
<keyword evidence="4" id="KW-0805">Transcription regulation</keyword>
<evidence type="ECO:0000259" key="7">
    <source>
        <dbReference type="PROSITE" id="PS50931"/>
    </source>
</evidence>
<evidence type="ECO:0000256" key="5">
    <source>
        <dbReference type="ARBA" id="ARBA00023125"/>
    </source>
</evidence>
<dbReference type="PROSITE" id="PS50931">
    <property type="entry name" value="HTH_LYSR"/>
    <property type="match status" value="1"/>
</dbReference>
<comment type="similarity">
    <text evidence="2">Belongs to the LysR transcriptional regulatory family.</text>
</comment>
<dbReference type="InterPro" id="IPR058163">
    <property type="entry name" value="LysR-type_TF_proteobact-type"/>
</dbReference>
<dbReference type="InterPro" id="IPR005119">
    <property type="entry name" value="LysR_subst-bd"/>
</dbReference>
<dbReference type="InterPro" id="IPR036388">
    <property type="entry name" value="WH-like_DNA-bd_sf"/>
</dbReference>
<keyword evidence="10" id="KW-1185">Reference proteome</keyword>
<comment type="function">
    <text evidence="1">Trans-acting transcriptional regulator of RuBisCO genes (rbcL and rbcS) expression.</text>
</comment>
<keyword evidence="6" id="KW-0804">Transcription</keyword>
<dbReference type="HOGENOM" id="CLU_039613_16_2_1"/>
<keyword evidence="5" id="KW-0238">DNA-binding</keyword>
<reference evidence="8 10" key="2">
    <citation type="journal article" date="2014" name="BMC Genomics">
        <title>An improved genome release (version Mt4.0) for the model legume Medicago truncatula.</title>
        <authorList>
            <person name="Tang H."/>
            <person name="Krishnakumar V."/>
            <person name="Bidwell S."/>
            <person name="Rosen B."/>
            <person name="Chan A."/>
            <person name="Zhou S."/>
            <person name="Gentzbittel L."/>
            <person name="Childs K.L."/>
            <person name="Yandell M."/>
            <person name="Gundlach H."/>
            <person name="Mayer K.F."/>
            <person name="Schwartz D.C."/>
            <person name="Town C.D."/>
        </authorList>
    </citation>
    <scope>GENOME REANNOTATION</scope>
    <source>
        <strain evidence="8">A17</strain>
        <strain evidence="9 10">cv. Jemalong A17</strain>
    </source>
</reference>
<evidence type="ECO:0000256" key="6">
    <source>
        <dbReference type="ARBA" id="ARBA00023163"/>
    </source>
</evidence>
<dbReference type="Gene3D" id="3.40.190.290">
    <property type="match status" value="1"/>
</dbReference>
<dbReference type="PANTHER" id="PTHR30537">
    <property type="entry name" value="HTH-TYPE TRANSCRIPTIONAL REGULATOR"/>
    <property type="match status" value="1"/>
</dbReference>
<dbReference type="PRINTS" id="PR00039">
    <property type="entry name" value="HTHLYSR"/>
</dbReference>
<dbReference type="FunFam" id="1.10.10.10:FF:000001">
    <property type="entry name" value="LysR family transcriptional regulator"/>
    <property type="match status" value="1"/>
</dbReference>
<dbReference type="AlphaFoldDB" id="A0A072TDT4"/>
<protein>
    <recommendedName>
        <fullName evidence="3">Probable RuBisCO transcriptional regulator</fullName>
    </recommendedName>
</protein>
<evidence type="ECO:0000313" key="9">
    <source>
        <dbReference type="EnsemblPlants" id="KEH15567"/>
    </source>
</evidence>
<evidence type="ECO:0000256" key="2">
    <source>
        <dbReference type="ARBA" id="ARBA00009437"/>
    </source>
</evidence>
<dbReference type="InterPro" id="IPR000847">
    <property type="entry name" value="LysR_HTH_N"/>
</dbReference>
<dbReference type="Pfam" id="PF03466">
    <property type="entry name" value="LysR_substrate"/>
    <property type="match status" value="1"/>
</dbReference>
<dbReference type="GO" id="GO:0003677">
    <property type="term" value="F:DNA binding"/>
    <property type="evidence" value="ECO:0007669"/>
    <property type="project" value="UniProtKB-KW"/>
</dbReference>
<evidence type="ECO:0000256" key="3">
    <source>
        <dbReference type="ARBA" id="ARBA00018907"/>
    </source>
</evidence>
<evidence type="ECO:0000256" key="4">
    <source>
        <dbReference type="ARBA" id="ARBA00023015"/>
    </source>
</evidence>
<feature type="domain" description="HTH lysR-type" evidence="7">
    <location>
        <begin position="1"/>
        <end position="59"/>
    </location>
</feature>
<evidence type="ECO:0000313" key="10">
    <source>
        <dbReference type="Proteomes" id="UP000002051"/>
    </source>
</evidence>
<dbReference type="PANTHER" id="PTHR30537:SF5">
    <property type="entry name" value="HTH-TYPE TRANSCRIPTIONAL ACTIVATOR TTDR-RELATED"/>
    <property type="match status" value="1"/>
</dbReference>
<proteinExistence type="inferred from homology"/>
<evidence type="ECO:0000256" key="1">
    <source>
        <dbReference type="ARBA" id="ARBA00003782"/>
    </source>
</evidence>
<sequence>MDLLVSMEAFLRAAEADSFAGAARQLNVTRSVVTMRIQQLEEHLGVALFHRSTRITRLSEMGEVYYRECLELIGKVQDLRKKRPEPVVLSGSLRIHVLSGFALDHFSRTLINFRKTHPLIEFEVTVSDRVIDPVREGYDIALQAFPSKSDLLIERRLIPMDSVLCAASSYFDEQPAVNMPEDLIRHELAGYLCLSQSNKFQPARIDQQFEFLSDPVLATNSVHLLHEFARAGSGIACLPLIVVAKDLEEKRLMRVLPNFPMPKMWLSAVYPECHRSTPRVKTFVDFLHAQYTEHPHWQNALGFAPVASAKNEPETELVEV</sequence>